<proteinExistence type="predicted"/>
<evidence type="ECO:0000313" key="2">
    <source>
        <dbReference type="EMBL" id="KAJ4974399.1"/>
    </source>
</evidence>
<dbReference type="AlphaFoldDB" id="A0A9Q0QWM5"/>
<dbReference type="InterPro" id="IPR001279">
    <property type="entry name" value="Metallo-B-lactamas"/>
</dbReference>
<dbReference type="EMBL" id="JAMYWD010000004">
    <property type="protein sequence ID" value="KAJ4974399.1"/>
    <property type="molecule type" value="Genomic_DNA"/>
</dbReference>
<dbReference type="InterPro" id="IPR050662">
    <property type="entry name" value="Sec-metab_biosynth-thioest"/>
</dbReference>
<dbReference type="PANTHER" id="PTHR23131:SF0">
    <property type="entry name" value="ENDORIBONUCLEASE LACTB2"/>
    <property type="match status" value="1"/>
</dbReference>
<dbReference type="SUPFAM" id="SSF56281">
    <property type="entry name" value="Metallo-hydrolase/oxidoreductase"/>
    <property type="match status" value="1"/>
</dbReference>
<organism evidence="2 3">
    <name type="scientific">Protea cynaroides</name>
    <dbReference type="NCBI Taxonomy" id="273540"/>
    <lineage>
        <taxon>Eukaryota</taxon>
        <taxon>Viridiplantae</taxon>
        <taxon>Streptophyta</taxon>
        <taxon>Embryophyta</taxon>
        <taxon>Tracheophyta</taxon>
        <taxon>Spermatophyta</taxon>
        <taxon>Magnoliopsida</taxon>
        <taxon>Proteales</taxon>
        <taxon>Proteaceae</taxon>
        <taxon>Protea</taxon>
    </lineage>
</organism>
<comment type="caution">
    <text evidence="2">The sequence shown here is derived from an EMBL/GenBank/DDBJ whole genome shotgun (WGS) entry which is preliminary data.</text>
</comment>
<dbReference type="GO" id="GO:0009536">
    <property type="term" value="C:plastid"/>
    <property type="evidence" value="ECO:0007669"/>
    <property type="project" value="TreeGrafter"/>
</dbReference>
<keyword evidence="3" id="KW-1185">Reference proteome</keyword>
<reference evidence="2" key="1">
    <citation type="journal article" date="2023" name="Plant J.">
        <title>The genome of the king protea, Protea cynaroides.</title>
        <authorList>
            <person name="Chang J."/>
            <person name="Duong T.A."/>
            <person name="Schoeman C."/>
            <person name="Ma X."/>
            <person name="Roodt D."/>
            <person name="Barker N."/>
            <person name="Li Z."/>
            <person name="Van de Peer Y."/>
            <person name="Mizrachi E."/>
        </authorList>
    </citation>
    <scope>NUCLEOTIDE SEQUENCE</scope>
    <source>
        <tissue evidence="2">Young leaves</tissue>
    </source>
</reference>
<evidence type="ECO:0000259" key="1">
    <source>
        <dbReference type="Pfam" id="PF00753"/>
    </source>
</evidence>
<gene>
    <name evidence="2" type="ORF">NE237_007573</name>
</gene>
<dbReference type="InterPro" id="IPR036866">
    <property type="entry name" value="RibonucZ/Hydroxyglut_hydro"/>
</dbReference>
<sequence>MTAHRLAVIIKNSLNDDEFLLVRQNRPPKFGDGEYDSYIDSDLWDLPWASLTPLDGEDSQSEIVLEGAESCSDKLNLMKFNVDVALDQIFSQLGFRGPTGGHWAVWKYVEEADLGPLPHLNTVFIIGKLKFEAENAQELSKWMSVPSCLQFLLEVKPNNDRMGPLVVAGLLCNLARSRMLKVPPALRYQEYPPGVTIVPMGSRTGKPFWTTNLVVVAPDIISSRCVDSSFAAYGEALIIDPGCHSKFHDELMEIVTALPRKLVVFVTHHHHDHVDGLSIIQKCNPDATLLAHENTMRRIGKGDWSLGYTSISGGEEICIGGERLKAIFAPVP</sequence>
<protein>
    <recommendedName>
        <fullName evidence="1">Metallo-beta-lactamase domain-containing protein</fullName>
    </recommendedName>
</protein>
<name>A0A9Q0QWM5_9MAGN</name>
<evidence type="ECO:0000313" key="3">
    <source>
        <dbReference type="Proteomes" id="UP001141806"/>
    </source>
</evidence>
<feature type="domain" description="Metallo-beta-lactamase" evidence="1">
    <location>
        <begin position="234"/>
        <end position="282"/>
    </location>
</feature>
<dbReference type="Pfam" id="PF00753">
    <property type="entry name" value="Lactamase_B"/>
    <property type="match status" value="1"/>
</dbReference>
<accession>A0A9Q0QWM5</accession>
<dbReference type="Gene3D" id="3.60.15.10">
    <property type="entry name" value="Ribonuclease Z/Hydroxyacylglutathione hydrolase-like"/>
    <property type="match status" value="1"/>
</dbReference>
<dbReference type="OrthoDB" id="17458at2759"/>
<dbReference type="PANTHER" id="PTHR23131">
    <property type="entry name" value="ENDORIBONUCLEASE LACTB2"/>
    <property type="match status" value="1"/>
</dbReference>
<dbReference type="Proteomes" id="UP001141806">
    <property type="component" value="Unassembled WGS sequence"/>
</dbReference>